<evidence type="ECO:0000313" key="1">
    <source>
        <dbReference type="EMBL" id="MDT2637962.1"/>
    </source>
</evidence>
<proteinExistence type="predicted"/>
<accession>A0AAW8TLJ1</accession>
<comment type="caution">
    <text evidence="1">The sequence shown here is derived from an EMBL/GenBank/DDBJ whole genome shotgun (WGS) entry which is preliminary data.</text>
</comment>
<dbReference type="Proteomes" id="UP001245561">
    <property type="component" value="Unassembled WGS sequence"/>
</dbReference>
<dbReference type="EMBL" id="JARPYT010000016">
    <property type="protein sequence ID" value="MDT2637962.1"/>
    <property type="molecule type" value="Genomic_DNA"/>
</dbReference>
<sequence length="57" mass="6488">MLKSDAETLEDIRIVIVLLERAYYRECNVVGGESPVTKQIDESIESMNEIVEMLEGE</sequence>
<reference evidence="1" key="1">
    <citation type="submission" date="2023-03" db="EMBL/GenBank/DDBJ databases">
        <authorList>
            <person name="Shen W."/>
            <person name="Cai J."/>
        </authorList>
    </citation>
    <scope>NUCLEOTIDE SEQUENCE</scope>
    <source>
        <strain evidence="1">P55-2</strain>
    </source>
</reference>
<organism evidence="1 2">
    <name type="scientific">Enterococcus dongliensis</name>
    <dbReference type="NCBI Taxonomy" id="2559925"/>
    <lineage>
        <taxon>Bacteria</taxon>
        <taxon>Bacillati</taxon>
        <taxon>Bacillota</taxon>
        <taxon>Bacilli</taxon>
        <taxon>Lactobacillales</taxon>
        <taxon>Enterococcaceae</taxon>
        <taxon>Enterococcus</taxon>
    </lineage>
</organism>
<dbReference type="RefSeq" id="WP_311928600.1">
    <property type="nucleotide sequence ID" value="NZ_JARPYT010000016.1"/>
</dbReference>
<dbReference type="AlphaFoldDB" id="A0AAW8TLJ1"/>
<name>A0AAW8TLJ1_9ENTE</name>
<evidence type="ECO:0000313" key="2">
    <source>
        <dbReference type="Proteomes" id="UP001245561"/>
    </source>
</evidence>
<gene>
    <name evidence="1" type="ORF">P7D36_10700</name>
</gene>
<protein>
    <submittedName>
        <fullName evidence="1">Uncharacterized protein</fullName>
    </submittedName>
</protein>